<proteinExistence type="predicted"/>
<protein>
    <recommendedName>
        <fullName evidence="4">Inner centromere protein ARK-binding domain-containing protein</fullName>
    </recommendedName>
</protein>
<comment type="caution">
    <text evidence="2">The sequence shown here is derived from an EMBL/GenBank/DDBJ whole genome shotgun (WGS) entry which is preliminary data.</text>
</comment>
<feature type="region of interest" description="Disordered" evidence="1">
    <location>
        <begin position="39"/>
        <end position="60"/>
    </location>
</feature>
<organism evidence="2 3">
    <name type="scientific">Theileria parva</name>
    <name type="common">East coast fever infection agent</name>
    <dbReference type="NCBI Taxonomy" id="5875"/>
    <lineage>
        <taxon>Eukaryota</taxon>
        <taxon>Sar</taxon>
        <taxon>Alveolata</taxon>
        <taxon>Apicomplexa</taxon>
        <taxon>Aconoidasida</taxon>
        <taxon>Piroplasmida</taxon>
        <taxon>Theileriidae</taxon>
        <taxon>Theileria</taxon>
    </lineage>
</organism>
<dbReference type="InParanoid" id="Q4N331"/>
<gene>
    <name evidence="2" type="ordered locus">TP04_0156</name>
</gene>
<evidence type="ECO:0008006" key="4">
    <source>
        <dbReference type="Google" id="ProtNLM"/>
    </source>
</evidence>
<dbReference type="OMA" id="VLWYINA"/>
<accession>Q4N331</accession>
<dbReference type="RefSeq" id="XP_763791.1">
    <property type="nucleotide sequence ID" value="XM_758698.1"/>
</dbReference>
<dbReference type="GeneID" id="3500677"/>
<dbReference type="AlphaFoldDB" id="Q4N331"/>
<evidence type="ECO:0000313" key="2">
    <source>
        <dbReference type="EMBL" id="EAN31508.1"/>
    </source>
</evidence>
<dbReference type="KEGG" id="tpv:TP04_0156"/>
<dbReference type="Proteomes" id="UP000001949">
    <property type="component" value="Unassembled WGS sequence"/>
</dbReference>
<evidence type="ECO:0000313" key="3">
    <source>
        <dbReference type="Proteomes" id="UP000001949"/>
    </source>
</evidence>
<keyword evidence="3" id="KW-1185">Reference proteome</keyword>
<name>Q4N331_THEPA</name>
<feature type="compositionally biased region" description="Low complexity" evidence="1">
    <location>
        <begin position="46"/>
        <end position="60"/>
    </location>
</feature>
<sequence length="402" mass="47277">MISVFNLEETCLETPKRLKGEKEDSHLIVTGTIDDPIYVSSDNSKTTTPTQTPTHSPTHAPIQLINSPTNNLEISKLTPINTPKTNKRVESYYKHKFLLKLRKKQYDNNFDLGLYFLVRFGGPKSSMGASILMDDELLECSELSKFRDKRDLNEWFDFQYKSLYKNLRKRLDFSNLPLSQVNKRLSRELPRKRWFTREKLYNKAIEQENWNPFSIFGSSLPYVSLNDVFNLESSKNYVIGSLKHFLINNTINTNNGTNTNGNNTDNEDERLFNYLSEKWRNESRKVTDWNRDPLLTSEVLWYINATNKYLDKSQNVCILQKCFCVTPDPNIRFNWNDPRCSVWRNYDGPRPSMGEILASSNYKNSLERFNTIKARAEQSNHISQEDDIKLKHYYNYFNLNHY</sequence>
<dbReference type="eggNOG" id="ENOG502T70R">
    <property type="taxonomic scope" value="Eukaryota"/>
</dbReference>
<reference evidence="2 3" key="1">
    <citation type="journal article" date="2005" name="Science">
        <title>Genome sequence of Theileria parva, a bovine pathogen that transforms lymphocytes.</title>
        <authorList>
            <person name="Gardner M.J."/>
            <person name="Bishop R."/>
            <person name="Shah T."/>
            <person name="de Villiers E.P."/>
            <person name="Carlton J.M."/>
            <person name="Hall N."/>
            <person name="Ren Q."/>
            <person name="Paulsen I.T."/>
            <person name="Pain A."/>
            <person name="Berriman M."/>
            <person name="Wilson R.J.M."/>
            <person name="Sato S."/>
            <person name="Ralph S.A."/>
            <person name="Mann D.J."/>
            <person name="Xiong Z."/>
            <person name="Shallom S.J."/>
            <person name="Weidman J."/>
            <person name="Jiang L."/>
            <person name="Lynn J."/>
            <person name="Weaver B."/>
            <person name="Shoaibi A."/>
            <person name="Domingo A.R."/>
            <person name="Wasawo D."/>
            <person name="Crabtree J."/>
            <person name="Wortman J.R."/>
            <person name="Haas B."/>
            <person name="Angiuoli S.V."/>
            <person name="Creasy T.H."/>
            <person name="Lu C."/>
            <person name="Suh B."/>
            <person name="Silva J.C."/>
            <person name="Utterback T.R."/>
            <person name="Feldblyum T.V."/>
            <person name="Pertea M."/>
            <person name="Allen J."/>
            <person name="Nierman W.C."/>
            <person name="Taracha E.L.N."/>
            <person name="Salzberg S.L."/>
            <person name="White O.R."/>
            <person name="Fitzhugh H.A."/>
            <person name="Morzaria S."/>
            <person name="Venter J.C."/>
            <person name="Fraser C.M."/>
            <person name="Nene V."/>
        </authorList>
    </citation>
    <scope>NUCLEOTIDE SEQUENCE [LARGE SCALE GENOMIC DNA]</scope>
    <source>
        <strain evidence="2 3">Muguga</strain>
    </source>
</reference>
<dbReference type="EMBL" id="AAGK01000004">
    <property type="protein sequence ID" value="EAN31508.1"/>
    <property type="molecule type" value="Genomic_DNA"/>
</dbReference>
<dbReference type="VEuPathDB" id="PiroplasmaDB:TpMuguga_04g00156"/>
<evidence type="ECO:0000256" key="1">
    <source>
        <dbReference type="SAM" id="MobiDB-lite"/>
    </source>
</evidence>